<sequence length="74" mass="7575">MAEDGTAPELDADGNVTGPAKDGSYELPGGTTFEVKEGKKEVAKEEEAELADESVADAQEIMAGITADTSADEA</sequence>
<organism evidence="2 3">
    <name type="scientific">Hymenobacter arizonensis</name>
    <name type="common">Siccationidurans arizonensis</name>
    <dbReference type="NCBI Taxonomy" id="1227077"/>
    <lineage>
        <taxon>Bacteria</taxon>
        <taxon>Pseudomonadati</taxon>
        <taxon>Bacteroidota</taxon>
        <taxon>Cytophagia</taxon>
        <taxon>Cytophagales</taxon>
        <taxon>Hymenobacteraceae</taxon>
        <taxon>Hymenobacter</taxon>
    </lineage>
</organism>
<dbReference type="RefSeq" id="WP_092678741.1">
    <property type="nucleotide sequence ID" value="NZ_FOXS01000009.1"/>
</dbReference>
<feature type="region of interest" description="Disordered" evidence="1">
    <location>
        <begin position="1"/>
        <end position="54"/>
    </location>
</feature>
<gene>
    <name evidence="2" type="ORF">SAMN04515668_4704</name>
</gene>
<keyword evidence="3" id="KW-1185">Reference proteome</keyword>
<protein>
    <submittedName>
        <fullName evidence="2">Uncharacterized protein</fullName>
    </submittedName>
</protein>
<dbReference type="EMBL" id="FOXS01000009">
    <property type="protein sequence ID" value="SFQ81631.1"/>
    <property type="molecule type" value="Genomic_DNA"/>
</dbReference>
<evidence type="ECO:0000313" key="2">
    <source>
        <dbReference type="EMBL" id="SFQ81631.1"/>
    </source>
</evidence>
<proteinExistence type="predicted"/>
<evidence type="ECO:0000256" key="1">
    <source>
        <dbReference type="SAM" id="MobiDB-lite"/>
    </source>
</evidence>
<evidence type="ECO:0000313" key="3">
    <source>
        <dbReference type="Proteomes" id="UP000199029"/>
    </source>
</evidence>
<name>A0A1I6BL51_HYMAR</name>
<dbReference type="AlphaFoldDB" id="A0A1I6BL51"/>
<accession>A0A1I6BL51</accession>
<dbReference type="Proteomes" id="UP000199029">
    <property type="component" value="Unassembled WGS sequence"/>
</dbReference>
<dbReference type="STRING" id="1227077.SAMN04515668_4704"/>
<reference evidence="3" key="1">
    <citation type="submission" date="2016-10" db="EMBL/GenBank/DDBJ databases">
        <authorList>
            <person name="Varghese N."/>
            <person name="Submissions S."/>
        </authorList>
    </citation>
    <scope>NUCLEOTIDE SEQUENCE [LARGE SCALE GENOMIC DNA]</scope>
    <source>
        <strain evidence="3">OR362-8,ATCC BAA-1266,JCM 13504</strain>
    </source>
</reference>
<feature type="compositionally biased region" description="Basic and acidic residues" evidence="1">
    <location>
        <begin position="34"/>
        <end position="45"/>
    </location>
</feature>